<evidence type="ECO:0000256" key="3">
    <source>
        <dbReference type="SAM" id="Coils"/>
    </source>
</evidence>
<dbReference type="EC" id="2.7.7.65" evidence="1"/>
<dbReference type="SUPFAM" id="SSF55073">
    <property type="entry name" value="Nucleotide cyclase"/>
    <property type="match status" value="1"/>
</dbReference>
<evidence type="ECO:0000256" key="2">
    <source>
        <dbReference type="ARBA" id="ARBA00034247"/>
    </source>
</evidence>
<gene>
    <name evidence="5" type="ORF">OCL06_09895</name>
</gene>
<dbReference type="PANTHER" id="PTHR45138:SF9">
    <property type="entry name" value="DIGUANYLATE CYCLASE DGCM-RELATED"/>
    <property type="match status" value="1"/>
</dbReference>
<reference evidence="6" key="1">
    <citation type="submission" date="2023-07" db="EMBL/GenBank/DDBJ databases">
        <title>Study on multiphase classification of strain Alteromonas salexigens isolated from the Yellow Sea.</title>
        <authorList>
            <person name="Sun L."/>
        </authorList>
    </citation>
    <scope>NUCLEOTIDE SEQUENCE [LARGE SCALE GENOMIC DNA]</scope>
    <source>
        <strain evidence="6">ASW11-19</strain>
    </source>
</reference>
<proteinExistence type="predicted"/>
<dbReference type="InterPro" id="IPR000160">
    <property type="entry name" value="GGDEF_dom"/>
</dbReference>
<dbReference type="InterPro" id="IPR050469">
    <property type="entry name" value="Diguanylate_Cyclase"/>
</dbReference>
<keyword evidence="3" id="KW-0175">Coiled coil</keyword>
<dbReference type="Gene3D" id="3.30.70.270">
    <property type="match status" value="1"/>
</dbReference>
<feature type="domain" description="GGDEF" evidence="4">
    <location>
        <begin position="369"/>
        <end position="501"/>
    </location>
</feature>
<evidence type="ECO:0000313" key="6">
    <source>
        <dbReference type="Proteomes" id="UP001209257"/>
    </source>
</evidence>
<comment type="catalytic activity">
    <reaction evidence="2">
        <text>2 GTP = 3',3'-c-di-GMP + 2 diphosphate</text>
        <dbReference type="Rhea" id="RHEA:24898"/>
        <dbReference type="ChEBI" id="CHEBI:33019"/>
        <dbReference type="ChEBI" id="CHEBI:37565"/>
        <dbReference type="ChEBI" id="CHEBI:58805"/>
        <dbReference type="EC" id="2.7.7.65"/>
    </reaction>
</comment>
<dbReference type="Pfam" id="PF20975">
    <property type="entry name" value="DGCcoil"/>
    <property type="match status" value="1"/>
</dbReference>
<evidence type="ECO:0000259" key="4">
    <source>
        <dbReference type="PROSITE" id="PS50887"/>
    </source>
</evidence>
<accession>A0ABT2VNM2</accession>
<dbReference type="InterPro" id="IPR043128">
    <property type="entry name" value="Rev_trsase/Diguanyl_cyclase"/>
</dbReference>
<dbReference type="PROSITE" id="PS50887">
    <property type="entry name" value="GGDEF"/>
    <property type="match status" value="1"/>
</dbReference>
<dbReference type="EMBL" id="JAOTJC010000008">
    <property type="protein sequence ID" value="MCU7554911.1"/>
    <property type="molecule type" value="Genomic_DNA"/>
</dbReference>
<sequence length="504" mass="55983">MEGKQLQSLKNHAETLTRFIIRLTKFYEGLSSDIDNELQTLRGHLAGSPNYTLATVSINKLGTKLQNAHASTSEVVNKSIDDLETDVKAFQQKVAQSSGVQQNAAQLLVKLNQPAQDLFAVLALYRQATRFFAVNAQAASPKPANPQSEPEKNARHYHAILDELNLLIKNYARKRPDDEQLLTIQAKLAQGMQEEELLQSCVVIIRMIVQEAMSEASLSGKVIQSLHKSLGQVSQNVSQTIDLSKASFATRKASTAQMQAQLETMEDAVNHSESLESLKRQAQQYVKNVSSTLSERAQAEQDEQHELLKLLASMQGQLTRLQSQTQSYRKKLAEQIVSSQTDSLTRLPNRQAYNERIERAFALAENGNVKLALAVADIDLFKSINDRFGHAAGDKTLQVVSRHLRKNLSKDDFIARWGGEEFVMLLLGVDSSGLQKKLEALRASLADIPFKFKQEKVIISASFGGTCLKAGDTPDEVFNRADTNLYKAKRSGRNCVITDQETTL</sequence>
<dbReference type="InterPro" id="IPR029787">
    <property type="entry name" value="Nucleotide_cyclase"/>
</dbReference>
<dbReference type="InterPro" id="IPR048516">
    <property type="entry name" value="DGCcoil"/>
</dbReference>
<dbReference type="NCBIfam" id="TIGR00254">
    <property type="entry name" value="GGDEF"/>
    <property type="match status" value="1"/>
</dbReference>
<name>A0ABT2VNM2_9ALTE</name>
<dbReference type="CDD" id="cd01949">
    <property type="entry name" value="GGDEF"/>
    <property type="match status" value="1"/>
</dbReference>
<dbReference type="Pfam" id="PF00990">
    <property type="entry name" value="GGDEF"/>
    <property type="match status" value="1"/>
</dbReference>
<dbReference type="Proteomes" id="UP001209257">
    <property type="component" value="Unassembled WGS sequence"/>
</dbReference>
<feature type="coiled-coil region" evidence="3">
    <location>
        <begin position="268"/>
        <end position="331"/>
    </location>
</feature>
<dbReference type="SMART" id="SM00267">
    <property type="entry name" value="GGDEF"/>
    <property type="match status" value="1"/>
</dbReference>
<dbReference type="PANTHER" id="PTHR45138">
    <property type="entry name" value="REGULATORY COMPONENTS OF SENSORY TRANSDUCTION SYSTEM"/>
    <property type="match status" value="1"/>
</dbReference>
<evidence type="ECO:0000256" key="1">
    <source>
        <dbReference type="ARBA" id="ARBA00012528"/>
    </source>
</evidence>
<organism evidence="5 6">
    <name type="scientific">Alteromonas salexigens</name>
    <dbReference type="NCBI Taxonomy" id="2982530"/>
    <lineage>
        <taxon>Bacteria</taxon>
        <taxon>Pseudomonadati</taxon>
        <taxon>Pseudomonadota</taxon>
        <taxon>Gammaproteobacteria</taxon>
        <taxon>Alteromonadales</taxon>
        <taxon>Alteromonadaceae</taxon>
        <taxon>Alteromonas/Salinimonas group</taxon>
        <taxon>Alteromonas</taxon>
    </lineage>
</organism>
<keyword evidence="6" id="KW-1185">Reference proteome</keyword>
<dbReference type="RefSeq" id="WP_262994046.1">
    <property type="nucleotide sequence ID" value="NZ_JAOTJC010000008.1"/>
</dbReference>
<comment type="caution">
    <text evidence="5">The sequence shown here is derived from an EMBL/GenBank/DDBJ whole genome shotgun (WGS) entry which is preliminary data.</text>
</comment>
<evidence type="ECO:0000313" key="5">
    <source>
        <dbReference type="EMBL" id="MCU7554911.1"/>
    </source>
</evidence>
<protein>
    <recommendedName>
        <fullName evidence="1">diguanylate cyclase</fullName>
        <ecNumber evidence="1">2.7.7.65</ecNumber>
    </recommendedName>
</protein>